<comment type="caution">
    <text evidence="2">The sequence shown here is derived from an EMBL/GenBank/DDBJ whole genome shotgun (WGS) entry which is preliminary data.</text>
</comment>
<keyword evidence="1" id="KW-0472">Membrane</keyword>
<name>A0ABT0W7Y3_9BACI</name>
<gene>
    <name evidence="2" type="ORF">NDK43_08555</name>
</gene>
<keyword evidence="3" id="KW-1185">Reference proteome</keyword>
<evidence type="ECO:0000256" key="1">
    <source>
        <dbReference type="SAM" id="Phobius"/>
    </source>
</evidence>
<organism evidence="2 3">
    <name type="scientific">Neobacillus pocheonensis</name>
    <dbReference type="NCBI Taxonomy" id="363869"/>
    <lineage>
        <taxon>Bacteria</taxon>
        <taxon>Bacillati</taxon>
        <taxon>Bacillota</taxon>
        <taxon>Bacilli</taxon>
        <taxon>Bacillales</taxon>
        <taxon>Bacillaceae</taxon>
        <taxon>Neobacillus</taxon>
    </lineage>
</organism>
<dbReference type="Proteomes" id="UP001523262">
    <property type="component" value="Unassembled WGS sequence"/>
</dbReference>
<proteinExistence type="predicted"/>
<accession>A0ABT0W7Y3</accession>
<sequence>MVFFLTFFIGIILVIGIIFYLIFGYTNKKTFAVRSQILSGTKTFLAHWKYDNINIADYQPFGSGLTLYKKKLADVKEIYICLDGILFGDVVFYSWNRLATFKKLEIKAGNPPSIHFKIEYGSGDSETINEFYIPIPEEKEIEAKSVVDTLSSFVQFDR</sequence>
<evidence type="ECO:0000313" key="2">
    <source>
        <dbReference type="EMBL" id="MCM2532431.1"/>
    </source>
</evidence>
<evidence type="ECO:0000313" key="3">
    <source>
        <dbReference type="Proteomes" id="UP001523262"/>
    </source>
</evidence>
<reference evidence="2 3" key="1">
    <citation type="submission" date="2022-06" db="EMBL/GenBank/DDBJ databases">
        <authorList>
            <person name="Jeon C.O."/>
        </authorList>
    </citation>
    <scope>NUCLEOTIDE SEQUENCE [LARGE SCALE GENOMIC DNA]</scope>
    <source>
        <strain evidence="2 3">KCTC 13943</strain>
    </source>
</reference>
<keyword evidence="1" id="KW-0812">Transmembrane</keyword>
<keyword evidence="1" id="KW-1133">Transmembrane helix</keyword>
<protein>
    <submittedName>
        <fullName evidence="2">Uncharacterized protein</fullName>
    </submittedName>
</protein>
<dbReference type="EMBL" id="JAMQCR010000001">
    <property type="protein sequence ID" value="MCM2532431.1"/>
    <property type="molecule type" value="Genomic_DNA"/>
</dbReference>
<feature type="transmembrane region" description="Helical" evidence="1">
    <location>
        <begin position="6"/>
        <end position="25"/>
    </location>
</feature>